<proteinExistence type="predicted"/>
<feature type="region of interest" description="Disordered" evidence="1">
    <location>
        <begin position="177"/>
        <end position="200"/>
    </location>
</feature>
<name>A0AAD5JEP6_ACENE</name>
<evidence type="ECO:0000256" key="1">
    <source>
        <dbReference type="SAM" id="MobiDB-lite"/>
    </source>
</evidence>
<feature type="region of interest" description="Disordered" evidence="1">
    <location>
        <begin position="23"/>
        <end position="49"/>
    </location>
</feature>
<dbReference type="AlphaFoldDB" id="A0AAD5JEP6"/>
<keyword evidence="3" id="KW-1185">Reference proteome</keyword>
<accession>A0AAD5JEP6</accession>
<sequence length="200" mass="21996">MNGFILHHESSIGVCSNDISVHESSSSRSGFMDPTNQIQHPPCSDLDPSTTTNYETSYFSAVFNLICNQAKPGSCHTPISLLDSSESDFPVTNGDAESNPFNAAVTEKEGRGRKNHHSEEGDGLEGRRNSKCSVPSLEESEQSDLFDELMFSKGGSYDFVQCPLFDAARNGDSLKLDCKERKNGSNRRVMRTMKQGDKSE</sequence>
<dbReference type="Proteomes" id="UP001064489">
    <property type="component" value="Chromosome 1"/>
</dbReference>
<feature type="compositionally biased region" description="Polar residues" evidence="1">
    <location>
        <begin position="23"/>
        <end position="39"/>
    </location>
</feature>
<feature type="compositionally biased region" description="Basic and acidic residues" evidence="1">
    <location>
        <begin position="106"/>
        <end position="128"/>
    </location>
</feature>
<gene>
    <name evidence="2" type="ORF">LWI28_025931</name>
</gene>
<evidence type="ECO:0000313" key="2">
    <source>
        <dbReference type="EMBL" id="KAI9196668.1"/>
    </source>
</evidence>
<evidence type="ECO:0000313" key="3">
    <source>
        <dbReference type="Proteomes" id="UP001064489"/>
    </source>
</evidence>
<dbReference type="EMBL" id="JAJSOW010000003">
    <property type="protein sequence ID" value="KAI9196668.1"/>
    <property type="molecule type" value="Genomic_DNA"/>
</dbReference>
<reference evidence="2" key="2">
    <citation type="submission" date="2023-02" db="EMBL/GenBank/DDBJ databases">
        <authorList>
            <person name="Swenson N.G."/>
            <person name="Wegrzyn J.L."/>
            <person name="Mcevoy S.L."/>
        </authorList>
    </citation>
    <scope>NUCLEOTIDE SEQUENCE</scope>
    <source>
        <strain evidence="2">91603</strain>
        <tissue evidence="2">Leaf</tissue>
    </source>
</reference>
<reference evidence="2" key="1">
    <citation type="journal article" date="2022" name="Plant J.">
        <title>Strategies of tolerance reflected in two North American maple genomes.</title>
        <authorList>
            <person name="McEvoy S.L."/>
            <person name="Sezen U.U."/>
            <person name="Trouern-Trend A."/>
            <person name="McMahon S.M."/>
            <person name="Schaberg P.G."/>
            <person name="Yang J."/>
            <person name="Wegrzyn J.L."/>
            <person name="Swenson N.G."/>
        </authorList>
    </citation>
    <scope>NUCLEOTIDE SEQUENCE</scope>
    <source>
        <strain evidence="2">91603</strain>
    </source>
</reference>
<protein>
    <submittedName>
        <fullName evidence="2">Uncharacterized protein</fullName>
    </submittedName>
</protein>
<feature type="region of interest" description="Disordered" evidence="1">
    <location>
        <begin position="105"/>
        <end position="138"/>
    </location>
</feature>
<organism evidence="2 3">
    <name type="scientific">Acer negundo</name>
    <name type="common">Box elder</name>
    <dbReference type="NCBI Taxonomy" id="4023"/>
    <lineage>
        <taxon>Eukaryota</taxon>
        <taxon>Viridiplantae</taxon>
        <taxon>Streptophyta</taxon>
        <taxon>Embryophyta</taxon>
        <taxon>Tracheophyta</taxon>
        <taxon>Spermatophyta</taxon>
        <taxon>Magnoliopsida</taxon>
        <taxon>eudicotyledons</taxon>
        <taxon>Gunneridae</taxon>
        <taxon>Pentapetalae</taxon>
        <taxon>rosids</taxon>
        <taxon>malvids</taxon>
        <taxon>Sapindales</taxon>
        <taxon>Sapindaceae</taxon>
        <taxon>Hippocastanoideae</taxon>
        <taxon>Acereae</taxon>
        <taxon>Acer</taxon>
    </lineage>
</organism>
<comment type="caution">
    <text evidence="2">The sequence shown here is derived from an EMBL/GenBank/DDBJ whole genome shotgun (WGS) entry which is preliminary data.</text>
</comment>